<name>A0ABQ0HEG3_9ACTN</name>
<feature type="transmembrane region" description="Helical" evidence="1">
    <location>
        <begin position="7"/>
        <end position="26"/>
    </location>
</feature>
<dbReference type="EMBL" id="BAFD01000061">
    <property type="protein sequence ID" value="GAB44281.1"/>
    <property type="molecule type" value="Genomic_DNA"/>
</dbReference>
<proteinExistence type="predicted"/>
<sequence length="175" mass="18628">MLGYIPLKVGVNGAAAVVVVLMFISIDRDMSPSILEMIGTGVRRIGIAESWTSATHAELTGNAWGWYLLGFSLAILVGTTFGVATAVHWHDGVLAPSLSWGTYVATFAAGGVTEILGPWGFVASAGLMATVGLLAGLAQSDREIVVVGFCPLYVPFCVLFQLARPRFHPRVDDYR</sequence>
<keyword evidence="1" id="KW-0812">Transmembrane</keyword>
<dbReference type="Proteomes" id="UP000004881">
    <property type="component" value="Unassembled WGS sequence"/>
</dbReference>
<gene>
    <name evidence="2" type="ORF">GOTRE_061_00020</name>
</gene>
<comment type="caution">
    <text evidence="2">The sequence shown here is derived from an EMBL/GenBank/DDBJ whole genome shotgun (WGS) entry which is preliminary data.</text>
</comment>
<evidence type="ECO:0000313" key="2">
    <source>
        <dbReference type="EMBL" id="GAB44281.1"/>
    </source>
</evidence>
<accession>A0ABQ0HEG3</accession>
<evidence type="ECO:0000313" key="3">
    <source>
        <dbReference type="Proteomes" id="UP000004881"/>
    </source>
</evidence>
<evidence type="ECO:0008006" key="4">
    <source>
        <dbReference type="Google" id="ProtNLM"/>
    </source>
</evidence>
<feature type="transmembrane region" description="Helical" evidence="1">
    <location>
        <begin position="144"/>
        <end position="163"/>
    </location>
</feature>
<feature type="transmembrane region" description="Helical" evidence="1">
    <location>
        <begin position="64"/>
        <end position="86"/>
    </location>
</feature>
<keyword evidence="1" id="KW-0472">Membrane</keyword>
<protein>
    <recommendedName>
        <fullName evidence="4">ABC transporter permease protein</fullName>
    </recommendedName>
</protein>
<keyword evidence="3" id="KW-1185">Reference proteome</keyword>
<reference evidence="2 3" key="1">
    <citation type="submission" date="2012-02" db="EMBL/GenBank/DDBJ databases">
        <title>Whole genome shotgun sequence of Gordonia terrae NBRC 100016.</title>
        <authorList>
            <person name="Takarada H."/>
            <person name="Hosoyama A."/>
            <person name="Tsuchikane K."/>
            <person name="Katsumata H."/>
            <person name="Yamazaki S."/>
            <person name="Fujita N."/>
        </authorList>
    </citation>
    <scope>NUCLEOTIDE SEQUENCE [LARGE SCALE GENOMIC DNA]</scope>
    <source>
        <strain evidence="2 3">NBRC 100016</strain>
    </source>
</reference>
<evidence type="ECO:0000256" key="1">
    <source>
        <dbReference type="SAM" id="Phobius"/>
    </source>
</evidence>
<keyword evidence="1" id="KW-1133">Transmembrane helix</keyword>
<organism evidence="2 3">
    <name type="scientific">Gordonia terrae NBRC 100016</name>
    <dbReference type="NCBI Taxonomy" id="1089454"/>
    <lineage>
        <taxon>Bacteria</taxon>
        <taxon>Bacillati</taxon>
        <taxon>Actinomycetota</taxon>
        <taxon>Actinomycetes</taxon>
        <taxon>Mycobacteriales</taxon>
        <taxon>Gordoniaceae</taxon>
        <taxon>Gordonia</taxon>
    </lineage>
</organism>
<feature type="transmembrane region" description="Helical" evidence="1">
    <location>
        <begin position="119"/>
        <end position="137"/>
    </location>
</feature>